<feature type="region of interest" description="Disordered" evidence="1">
    <location>
        <begin position="264"/>
        <end position="338"/>
    </location>
</feature>
<dbReference type="AlphaFoldDB" id="A0A9K3Q8F6"/>
<name>A0A9K3Q8F6_9STRA</name>
<dbReference type="Pfam" id="PF07933">
    <property type="entry name" value="DUF1681"/>
    <property type="match status" value="1"/>
</dbReference>
<evidence type="ECO:0000256" key="1">
    <source>
        <dbReference type="SAM" id="MobiDB-lite"/>
    </source>
</evidence>
<dbReference type="GO" id="GO:0006897">
    <property type="term" value="P:endocytosis"/>
    <property type="evidence" value="ECO:0007669"/>
    <property type="project" value="InterPro"/>
</dbReference>
<comment type="caution">
    <text evidence="3">The sequence shown here is derived from an EMBL/GenBank/DDBJ whole genome shotgun (WGS) entry which is preliminary data.</text>
</comment>
<feature type="compositionally biased region" description="Low complexity" evidence="1">
    <location>
        <begin position="227"/>
        <end position="248"/>
    </location>
</feature>
<feature type="compositionally biased region" description="Acidic residues" evidence="1">
    <location>
        <begin position="322"/>
        <end position="338"/>
    </location>
</feature>
<reference evidence="3" key="1">
    <citation type="journal article" date="2021" name="Sci. Rep.">
        <title>Diploid genomic architecture of Nitzschia inconspicua, an elite biomass production diatom.</title>
        <authorList>
            <person name="Oliver A."/>
            <person name="Podell S."/>
            <person name="Pinowska A."/>
            <person name="Traller J.C."/>
            <person name="Smith S.R."/>
            <person name="McClure R."/>
            <person name="Beliaev A."/>
            <person name="Bohutskyi P."/>
            <person name="Hill E.A."/>
            <person name="Rabines A."/>
            <person name="Zheng H."/>
            <person name="Allen L.Z."/>
            <person name="Kuo A."/>
            <person name="Grigoriev I.V."/>
            <person name="Allen A.E."/>
            <person name="Hazlebeck D."/>
            <person name="Allen E.E."/>
        </authorList>
    </citation>
    <scope>NUCLEOTIDE SEQUENCE</scope>
    <source>
        <strain evidence="3">Hildebrandi</strain>
    </source>
</reference>
<proteinExistence type="predicted"/>
<dbReference type="PANTHER" id="PTHR12847">
    <property type="entry name" value="ATP-BINDING CASSETTE ABC TRANSPORTER-RELATED"/>
    <property type="match status" value="1"/>
</dbReference>
<feature type="region of interest" description="Disordered" evidence="1">
    <location>
        <begin position="177"/>
        <end position="249"/>
    </location>
</feature>
<accession>A0A9K3Q8F6</accession>
<dbReference type="OrthoDB" id="10265489at2759"/>
<dbReference type="PANTHER" id="PTHR12847:SF9">
    <property type="entry name" value="NECAP-LIKE PROTEIN CG9132"/>
    <property type="match status" value="1"/>
</dbReference>
<evidence type="ECO:0000259" key="2">
    <source>
        <dbReference type="Pfam" id="PF07933"/>
    </source>
</evidence>
<protein>
    <submittedName>
        <fullName evidence="3">DUF1681 domain containing protein</fullName>
    </submittedName>
</protein>
<feature type="compositionally biased region" description="Acidic residues" evidence="1">
    <location>
        <begin position="281"/>
        <end position="291"/>
    </location>
</feature>
<feature type="domain" description="NECAP PHear" evidence="2">
    <location>
        <begin position="21"/>
        <end position="178"/>
    </location>
</feature>
<reference evidence="3" key="2">
    <citation type="submission" date="2021-04" db="EMBL/GenBank/DDBJ databases">
        <authorList>
            <person name="Podell S."/>
        </authorList>
    </citation>
    <scope>NUCLEOTIDE SEQUENCE</scope>
    <source>
        <strain evidence="3">Hildebrandi</strain>
    </source>
</reference>
<dbReference type="Proteomes" id="UP000693970">
    <property type="component" value="Unassembled WGS sequence"/>
</dbReference>
<feature type="compositionally biased region" description="Acidic residues" evidence="1">
    <location>
        <begin position="301"/>
        <end position="311"/>
    </location>
</feature>
<evidence type="ECO:0000313" key="3">
    <source>
        <dbReference type="EMBL" id="KAG7374863.1"/>
    </source>
</evidence>
<gene>
    <name evidence="3" type="ORF">IV203_013958</name>
</gene>
<dbReference type="GO" id="GO:0030125">
    <property type="term" value="C:clathrin vesicle coat"/>
    <property type="evidence" value="ECO:0007669"/>
    <property type="project" value="TreeGrafter"/>
</dbReference>
<keyword evidence="4" id="KW-1185">Reference proteome</keyword>
<organism evidence="3 4">
    <name type="scientific">Nitzschia inconspicua</name>
    <dbReference type="NCBI Taxonomy" id="303405"/>
    <lineage>
        <taxon>Eukaryota</taxon>
        <taxon>Sar</taxon>
        <taxon>Stramenopiles</taxon>
        <taxon>Ochrophyta</taxon>
        <taxon>Bacillariophyta</taxon>
        <taxon>Bacillariophyceae</taxon>
        <taxon>Bacillariophycidae</taxon>
        <taxon>Bacillariales</taxon>
        <taxon>Bacillariaceae</taxon>
        <taxon>Nitzschia</taxon>
    </lineage>
</organism>
<sequence length="338" mass="36994">MTSHTIINAGQETTTTGSLLRQTLMTHDECFVYKVPPLATASGYRANEWNLAQPLQTCGFQVERRDNDLYLLFTLENHTKLFAVSKITDGENVQRSVEPVLDSSRYFVTKISQQQQQQQSNNRTALLGFGFRDRDVAIDLLGNLQQFQKSIQRELQAKTMKVTEIPTLKQGDKIHINLPTKGNNNATTTATSSHKPPRKKAATTTTTTITGGGPLLLKKPPPPPPSTDGGAATAAATTTNPTSLLSSPQVPQVVVNLSEMEVPPEPMELDDQGDDHNNNEDVAEASQEDSEGAVAKSIIYDFEDIVDDGLEESGLPKVDNDYKDDDDDDEDFGDFQGA</sequence>
<evidence type="ECO:0000313" key="4">
    <source>
        <dbReference type="Proteomes" id="UP000693970"/>
    </source>
</evidence>
<dbReference type="EMBL" id="JAGRRH010000001">
    <property type="protein sequence ID" value="KAG7374863.1"/>
    <property type="molecule type" value="Genomic_DNA"/>
</dbReference>
<dbReference type="InterPro" id="IPR012466">
    <property type="entry name" value="NECAP_PHear"/>
</dbReference>